<keyword evidence="3" id="KW-1185">Reference proteome</keyword>
<reference evidence="2 3" key="1">
    <citation type="submission" date="2016-07" db="EMBL/GenBank/DDBJ databases">
        <title>Genome of Pelobium manganitolerans.</title>
        <authorList>
            <person name="Wu S."/>
            <person name="Wang G."/>
        </authorList>
    </citation>
    <scope>NUCLEOTIDE SEQUENCE [LARGE SCALE GENOMIC DNA]</scope>
    <source>
        <strain evidence="2 3">YS-25</strain>
    </source>
</reference>
<protein>
    <recommendedName>
        <fullName evidence="1">DUF6922 domain-containing protein</fullName>
    </recommendedName>
</protein>
<proteinExistence type="predicted"/>
<dbReference type="EMBL" id="MBTA01000030">
    <property type="protein sequence ID" value="RKD12475.1"/>
    <property type="molecule type" value="Genomic_DNA"/>
</dbReference>
<accession>A0A419S1X2</accession>
<gene>
    <name evidence="2" type="ORF">BCY91_12585</name>
</gene>
<dbReference type="OrthoDB" id="1438605at2"/>
<dbReference type="AlphaFoldDB" id="A0A419S1X2"/>
<dbReference type="RefSeq" id="WP_120183301.1">
    <property type="nucleotide sequence ID" value="NZ_MBTA01000030.1"/>
</dbReference>
<dbReference type="InterPro" id="IPR053830">
    <property type="entry name" value="DUF6922"/>
</dbReference>
<sequence length="95" mass="11235">MKTVVHINKLFPKHLFWDVDMSSLDIEKDRDLIIPRALIASTPLTFTDDISKLEQIYSKSTITRELKETKERISNQICLLVARRYHIKKFARFSK</sequence>
<name>A0A419S1X2_9SPHI</name>
<evidence type="ECO:0000259" key="1">
    <source>
        <dbReference type="Pfam" id="PF21956"/>
    </source>
</evidence>
<dbReference type="Pfam" id="PF21956">
    <property type="entry name" value="DUF6922"/>
    <property type="match status" value="1"/>
</dbReference>
<evidence type="ECO:0000313" key="2">
    <source>
        <dbReference type="EMBL" id="RKD12475.1"/>
    </source>
</evidence>
<organism evidence="2 3">
    <name type="scientific">Pelobium manganitolerans</name>
    <dbReference type="NCBI Taxonomy" id="1842495"/>
    <lineage>
        <taxon>Bacteria</taxon>
        <taxon>Pseudomonadati</taxon>
        <taxon>Bacteroidota</taxon>
        <taxon>Sphingobacteriia</taxon>
        <taxon>Sphingobacteriales</taxon>
        <taxon>Sphingobacteriaceae</taxon>
        <taxon>Pelobium</taxon>
    </lineage>
</organism>
<dbReference type="Proteomes" id="UP000283433">
    <property type="component" value="Unassembled WGS sequence"/>
</dbReference>
<comment type="caution">
    <text evidence="2">The sequence shown here is derived from an EMBL/GenBank/DDBJ whole genome shotgun (WGS) entry which is preliminary data.</text>
</comment>
<feature type="domain" description="DUF6922" evidence="1">
    <location>
        <begin position="11"/>
        <end position="65"/>
    </location>
</feature>
<evidence type="ECO:0000313" key="3">
    <source>
        <dbReference type="Proteomes" id="UP000283433"/>
    </source>
</evidence>